<feature type="compositionally biased region" description="Basic and acidic residues" evidence="1">
    <location>
        <begin position="235"/>
        <end position="266"/>
    </location>
</feature>
<evidence type="ECO:0000313" key="4">
    <source>
        <dbReference type="Proteomes" id="UP001140949"/>
    </source>
</evidence>
<organism evidence="3 4">
    <name type="scientific">Iris pallida</name>
    <name type="common">Sweet iris</name>
    <dbReference type="NCBI Taxonomy" id="29817"/>
    <lineage>
        <taxon>Eukaryota</taxon>
        <taxon>Viridiplantae</taxon>
        <taxon>Streptophyta</taxon>
        <taxon>Embryophyta</taxon>
        <taxon>Tracheophyta</taxon>
        <taxon>Spermatophyta</taxon>
        <taxon>Magnoliopsida</taxon>
        <taxon>Liliopsida</taxon>
        <taxon>Asparagales</taxon>
        <taxon>Iridaceae</taxon>
        <taxon>Iridoideae</taxon>
        <taxon>Irideae</taxon>
        <taxon>Iris</taxon>
    </lineage>
</organism>
<accession>A0AAX6IAI7</accession>
<keyword evidence="4" id="KW-1185">Reference proteome</keyword>
<reference evidence="3" key="1">
    <citation type="journal article" date="2023" name="GigaByte">
        <title>Genome assembly of the bearded iris, Iris pallida Lam.</title>
        <authorList>
            <person name="Bruccoleri R.E."/>
            <person name="Oakeley E.J."/>
            <person name="Faust A.M.E."/>
            <person name="Altorfer M."/>
            <person name="Dessus-Babus S."/>
            <person name="Burckhardt D."/>
            <person name="Oertli M."/>
            <person name="Naumann U."/>
            <person name="Petersen F."/>
            <person name="Wong J."/>
        </authorList>
    </citation>
    <scope>NUCLEOTIDE SEQUENCE</scope>
    <source>
        <strain evidence="3">GSM-AAB239-AS_SAM_17_03QT</strain>
    </source>
</reference>
<feature type="compositionally biased region" description="Basic residues" evidence="1">
    <location>
        <begin position="296"/>
        <end position="306"/>
    </location>
</feature>
<keyword evidence="2" id="KW-0472">Membrane</keyword>
<dbReference type="AlphaFoldDB" id="A0AAX6IAI7"/>
<proteinExistence type="predicted"/>
<keyword evidence="2" id="KW-1133">Transmembrane helix</keyword>
<feature type="compositionally biased region" description="Basic residues" evidence="1">
    <location>
        <begin position="322"/>
        <end position="335"/>
    </location>
</feature>
<feature type="region of interest" description="Disordered" evidence="1">
    <location>
        <begin position="120"/>
        <end position="335"/>
    </location>
</feature>
<feature type="compositionally biased region" description="Basic residues" evidence="1">
    <location>
        <begin position="172"/>
        <end position="196"/>
    </location>
</feature>
<reference evidence="3" key="2">
    <citation type="submission" date="2023-04" db="EMBL/GenBank/DDBJ databases">
        <authorList>
            <person name="Bruccoleri R.E."/>
            <person name="Oakeley E.J."/>
            <person name="Faust A.-M."/>
            <person name="Dessus-Babus S."/>
            <person name="Altorfer M."/>
            <person name="Burckhardt D."/>
            <person name="Oertli M."/>
            <person name="Naumann U."/>
            <person name="Petersen F."/>
            <person name="Wong J."/>
        </authorList>
    </citation>
    <scope>NUCLEOTIDE SEQUENCE</scope>
    <source>
        <strain evidence="3">GSM-AAB239-AS_SAM_17_03QT</strain>
        <tissue evidence="3">Leaf</tissue>
    </source>
</reference>
<gene>
    <name evidence="3" type="ORF">M6B38_264595</name>
</gene>
<name>A0AAX6IAI7_IRIPA</name>
<evidence type="ECO:0000256" key="1">
    <source>
        <dbReference type="SAM" id="MobiDB-lite"/>
    </source>
</evidence>
<evidence type="ECO:0000256" key="2">
    <source>
        <dbReference type="SAM" id="Phobius"/>
    </source>
</evidence>
<comment type="caution">
    <text evidence="3">The sequence shown here is derived from an EMBL/GenBank/DDBJ whole genome shotgun (WGS) entry which is preliminary data.</text>
</comment>
<dbReference type="EMBL" id="JANAVB010003000">
    <property type="protein sequence ID" value="KAJ6850320.1"/>
    <property type="molecule type" value="Genomic_DNA"/>
</dbReference>
<dbReference type="Proteomes" id="UP001140949">
    <property type="component" value="Unassembled WGS sequence"/>
</dbReference>
<feature type="compositionally biased region" description="Basic residues" evidence="1">
    <location>
        <begin position="145"/>
        <end position="161"/>
    </location>
</feature>
<feature type="compositionally biased region" description="Basic residues" evidence="1">
    <location>
        <begin position="120"/>
        <end position="132"/>
    </location>
</feature>
<protein>
    <submittedName>
        <fullName evidence="3">Protein IRREGULAR XYLEM 15</fullName>
    </submittedName>
</protein>
<feature type="transmembrane region" description="Helical" evidence="2">
    <location>
        <begin position="41"/>
        <end position="63"/>
    </location>
</feature>
<keyword evidence="2" id="KW-0812">Transmembrane</keyword>
<evidence type="ECO:0000313" key="3">
    <source>
        <dbReference type="EMBL" id="KAJ6850320.1"/>
    </source>
</evidence>
<sequence>MKGLSNTKLIFFHQANNPLCKQQQHQPGSLAALLSWHQHRLLIVAVISFFAFASLFITLLTAATTTSPTPSKPLSLSSHTSAAAPPLLSDALVHYAASAASAGAGRMPEQDLRAVASAIRRRAPCKPPRLRPRPRDPPLALPQPRRAHRGPRRERVPHRPLRGGAPGLPPRGLRRRLHHQGQRARRAARLRPRAPRGRVQARAEPPLLRLQARDQRPAQPALRRLVGRRPGGRAEGVRADGPREDVGDIHGRGDGEDGREGEDGRARARLRQGGREALQRGVPLPREPGVGQRAARALRHPQRRRRRQDEGVLQGQSERQLFRRTQRRWRPGHRR</sequence>